<feature type="region of interest" description="Disordered" evidence="3">
    <location>
        <begin position="1"/>
        <end position="28"/>
    </location>
</feature>
<keyword evidence="6" id="KW-1185">Reference proteome</keyword>
<feature type="domain" description="Protein kinase" evidence="4">
    <location>
        <begin position="75"/>
        <end position="358"/>
    </location>
</feature>
<dbReference type="PANTHER" id="PTHR27001">
    <property type="entry name" value="OS01G0253100 PROTEIN"/>
    <property type="match status" value="1"/>
</dbReference>
<keyword evidence="2" id="KW-0067">ATP-binding</keyword>
<evidence type="ECO:0000313" key="6">
    <source>
        <dbReference type="Proteomes" id="UP001141552"/>
    </source>
</evidence>
<protein>
    <recommendedName>
        <fullName evidence="4">Protein kinase domain-containing protein</fullName>
    </recommendedName>
</protein>
<dbReference type="PROSITE" id="PS50011">
    <property type="entry name" value="PROTEIN_KINASE_DOM"/>
    <property type="match status" value="1"/>
</dbReference>
<keyword evidence="1" id="KW-0547">Nucleotide-binding</keyword>
<dbReference type="GO" id="GO:0004672">
    <property type="term" value="F:protein kinase activity"/>
    <property type="evidence" value="ECO:0007669"/>
    <property type="project" value="InterPro"/>
</dbReference>
<evidence type="ECO:0000313" key="5">
    <source>
        <dbReference type="EMBL" id="KAJ4834671.1"/>
    </source>
</evidence>
<sequence>MLEGEREPKRHKAEPDGDGPEDAHADDEVIEYTREEIKQFMDDGPEEIKHAALTKGKASDKKFVLRGIMRGKPVLVKKFFTGKPDIFTAYMVRSIHWFFLTFTECFIRLTLSSNQNYIWHKNEKLLLEDKRLAASGSVPKLLGFSSTGEDHRATRRHYLIMEDLPNSCEEATRDAKWGKLLKILNDTVHALNIIHKEQHAHLNVRPTSIMFDTYGNAKLYNFGAVKGGRIIGTTPGYQAPNLQTEWKQVYKRSAAVKMEKLQKIDIYALGVTMLQLIMKVDDDRVKMESTDEGKKFLTLINRKRLQNQHLVAPEYRNTGCNHDDAVHITNFAMQCINDNSDARPTIDEVVRTLGNLKVTET</sequence>
<dbReference type="InterPro" id="IPR011009">
    <property type="entry name" value="Kinase-like_dom_sf"/>
</dbReference>
<dbReference type="PANTHER" id="PTHR27001:SF931">
    <property type="entry name" value="OS11G0664100 PROTEIN"/>
    <property type="match status" value="1"/>
</dbReference>
<dbReference type="EMBL" id="JAKUCV010004643">
    <property type="protein sequence ID" value="KAJ4834671.1"/>
    <property type="molecule type" value="Genomic_DNA"/>
</dbReference>
<dbReference type="SUPFAM" id="SSF56112">
    <property type="entry name" value="Protein kinase-like (PK-like)"/>
    <property type="match status" value="1"/>
</dbReference>
<evidence type="ECO:0000256" key="3">
    <source>
        <dbReference type="SAM" id="MobiDB-lite"/>
    </source>
</evidence>
<reference evidence="5" key="1">
    <citation type="submission" date="2022-02" db="EMBL/GenBank/DDBJ databases">
        <authorList>
            <person name="Henning P.M."/>
            <person name="McCubbin A.G."/>
            <person name="Shore J.S."/>
        </authorList>
    </citation>
    <scope>NUCLEOTIDE SEQUENCE</scope>
    <source>
        <strain evidence="5">F60SS</strain>
        <tissue evidence="5">Leaves</tissue>
    </source>
</reference>
<dbReference type="SMART" id="SM00220">
    <property type="entry name" value="S_TKc"/>
    <property type="match status" value="1"/>
</dbReference>
<evidence type="ECO:0000256" key="2">
    <source>
        <dbReference type="ARBA" id="ARBA00022840"/>
    </source>
</evidence>
<dbReference type="Pfam" id="PF00069">
    <property type="entry name" value="Pkinase"/>
    <property type="match status" value="1"/>
</dbReference>
<dbReference type="GO" id="GO:0005886">
    <property type="term" value="C:plasma membrane"/>
    <property type="evidence" value="ECO:0007669"/>
    <property type="project" value="TreeGrafter"/>
</dbReference>
<dbReference type="AlphaFoldDB" id="A0A9Q0FNH0"/>
<gene>
    <name evidence="5" type="ORF">Tsubulata_025011</name>
</gene>
<proteinExistence type="predicted"/>
<dbReference type="Proteomes" id="UP001141552">
    <property type="component" value="Unassembled WGS sequence"/>
</dbReference>
<organism evidence="5 6">
    <name type="scientific">Turnera subulata</name>
    <dbReference type="NCBI Taxonomy" id="218843"/>
    <lineage>
        <taxon>Eukaryota</taxon>
        <taxon>Viridiplantae</taxon>
        <taxon>Streptophyta</taxon>
        <taxon>Embryophyta</taxon>
        <taxon>Tracheophyta</taxon>
        <taxon>Spermatophyta</taxon>
        <taxon>Magnoliopsida</taxon>
        <taxon>eudicotyledons</taxon>
        <taxon>Gunneridae</taxon>
        <taxon>Pentapetalae</taxon>
        <taxon>rosids</taxon>
        <taxon>fabids</taxon>
        <taxon>Malpighiales</taxon>
        <taxon>Passifloraceae</taxon>
        <taxon>Turnera</taxon>
    </lineage>
</organism>
<comment type="caution">
    <text evidence="5">The sequence shown here is derived from an EMBL/GenBank/DDBJ whole genome shotgun (WGS) entry which is preliminary data.</text>
</comment>
<dbReference type="GO" id="GO:0005524">
    <property type="term" value="F:ATP binding"/>
    <property type="evidence" value="ECO:0007669"/>
    <property type="project" value="UniProtKB-KW"/>
</dbReference>
<accession>A0A9Q0FNH0</accession>
<dbReference type="Gene3D" id="1.10.510.10">
    <property type="entry name" value="Transferase(Phosphotransferase) domain 1"/>
    <property type="match status" value="1"/>
</dbReference>
<evidence type="ECO:0000256" key="1">
    <source>
        <dbReference type="ARBA" id="ARBA00022741"/>
    </source>
</evidence>
<evidence type="ECO:0000259" key="4">
    <source>
        <dbReference type="PROSITE" id="PS50011"/>
    </source>
</evidence>
<dbReference type="InterPro" id="IPR000719">
    <property type="entry name" value="Prot_kinase_dom"/>
</dbReference>
<reference evidence="5" key="2">
    <citation type="journal article" date="2023" name="Plants (Basel)">
        <title>Annotation of the Turnera subulata (Passifloraceae) Draft Genome Reveals the S-Locus Evolved after the Divergence of Turneroideae from Passifloroideae in a Stepwise Manner.</title>
        <authorList>
            <person name="Henning P.M."/>
            <person name="Roalson E.H."/>
            <person name="Mir W."/>
            <person name="McCubbin A.G."/>
            <person name="Shore J.S."/>
        </authorList>
    </citation>
    <scope>NUCLEOTIDE SEQUENCE</scope>
    <source>
        <strain evidence="5">F60SS</strain>
    </source>
</reference>
<name>A0A9Q0FNH0_9ROSI</name>